<dbReference type="PANTHER" id="PTHR32322">
    <property type="entry name" value="INNER MEMBRANE TRANSPORTER"/>
    <property type="match status" value="1"/>
</dbReference>
<evidence type="ECO:0000256" key="2">
    <source>
        <dbReference type="ARBA" id="ARBA00007362"/>
    </source>
</evidence>
<feature type="transmembrane region" description="Helical" evidence="6">
    <location>
        <begin position="251"/>
        <end position="270"/>
    </location>
</feature>
<comment type="subcellular location">
    <subcellularLocation>
        <location evidence="1">Membrane</location>
        <topology evidence="1">Multi-pass membrane protein</topology>
    </subcellularLocation>
</comment>
<dbReference type="Proteomes" id="UP000295277">
    <property type="component" value="Unassembled WGS sequence"/>
</dbReference>
<gene>
    <name evidence="8" type="ORF">EV216_11614</name>
</gene>
<evidence type="ECO:0000259" key="7">
    <source>
        <dbReference type="Pfam" id="PF00892"/>
    </source>
</evidence>
<feature type="transmembrane region" description="Helical" evidence="6">
    <location>
        <begin position="39"/>
        <end position="60"/>
    </location>
</feature>
<dbReference type="EMBL" id="SLVM01000016">
    <property type="protein sequence ID" value="TCM82559.1"/>
    <property type="molecule type" value="Genomic_DNA"/>
</dbReference>
<evidence type="ECO:0000256" key="4">
    <source>
        <dbReference type="ARBA" id="ARBA00022989"/>
    </source>
</evidence>
<dbReference type="InterPro" id="IPR000620">
    <property type="entry name" value="EamA_dom"/>
</dbReference>
<accession>A0A4R1YSD4</accession>
<name>A0A4R1YSD4_9RHOB</name>
<dbReference type="SUPFAM" id="SSF103481">
    <property type="entry name" value="Multidrug resistance efflux transporter EmrE"/>
    <property type="match status" value="2"/>
</dbReference>
<feature type="domain" description="EamA" evidence="7">
    <location>
        <begin position="158"/>
        <end position="293"/>
    </location>
</feature>
<feature type="transmembrane region" description="Helical" evidence="6">
    <location>
        <begin position="98"/>
        <end position="119"/>
    </location>
</feature>
<sequence>MALTRVEALRGHLAMLTFSGLVAGSFSFGKLIANDIDPAALTALRFALAGGLIGAAAALGPGLRAHRFRAPWRFVILGGLFGAYFVLMFEALKTAEPVATAAIFTLTPVMAAGFGWLFLRQTMTGRMGLALAVGAAGALWVIFRGDPAALIAFDLGRGEAVFFVAALAHAAYTPLVRKFNRGEPALVFTFGMMMAALVLLLIYGLPSIRATDWAALPARVWWVVLYLAIFTSAVTFVLLQYAAMRLPSAKVMAYTYLTPSWVIGWEIALGNAAPRGLVLGGIGLTVVALVLLLKEDG</sequence>
<reference evidence="8 9" key="1">
    <citation type="submission" date="2019-03" db="EMBL/GenBank/DDBJ databases">
        <title>Genomic Encyclopedia of Type Strains, Phase IV (KMG-IV): sequencing the most valuable type-strain genomes for metagenomic binning, comparative biology and taxonomic classification.</title>
        <authorList>
            <person name="Goeker M."/>
        </authorList>
    </citation>
    <scope>NUCLEOTIDE SEQUENCE [LARGE SCALE GENOMIC DNA]</scope>
    <source>
        <strain evidence="8 9">DSM 21153</strain>
    </source>
</reference>
<evidence type="ECO:0000256" key="3">
    <source>
        <dbReference type="ARBA" id="ARBA00022692"/>
    </source>
</evidence>
<evidence type="ECO:0000313" key="8">
    <source>
        <dbReference type="EMBL" id="TCM82559.1"/>
    </source>
</evidence>
<dbReference type="AlphaFoldDB" id="A0A4R1YSD4"/>
<comment type="caution">
    <text evidence="8">The sequence shown here is derived from an EMBL/GenBank/DDBJ whole genome shotgun (WGS) entry which is preliminary data.</text>
</comment>
<feature type="transmembrane region" description="Helical" evidence="6">
    <location>
        <begin position="220"/>
        <end position="239"/>
    </location>
</feature>
<protein>
    <submittedName>
        <fullName evidence="8">Putative membrane protein</fullName>
    </submittedName>
</protein>
<dbReference type="InterPro" id="IPR037185">
    <property type="entry name" value="EmrE-like"/>
</dbReference>
<dbReference type="PANTHER" id="PTHR32322:SF2">
    <property type="entry name" value="EAMA DOMAIN-CONTAINING PROTEIN"/>
    <property type="match status" value="1"/>
</dbReference>
<feature type="transmembrane region" description="Helical" evidence="6">
    <location>
        <begin position="276"/>
        <end position="293"/>
    </location>
</feature>
<dbReference type="GO" id="GO:0016020">
    <property type="term" value="C:membrane"/>
    <property type="evidence" value="ECO:0007669"/>
    <property type="project" value="UniProtKB-SubCell"/>
</dbReference>
<dbReference type="Pfam" id="PF00892">
    <property type="entry name" value="EamA"/>
    <property type="match status" value="2"/>
</dbReference>
<dbReference type="Gene3D" id="1.10.3730.20">
    <property type="match status" value="1"/>
</dbReference>
<feature type="transmembrane region" description="Helical" evidence="6">
    <location>
        <begin position="72"/>
        <end position="92"/>
    </location>
</feature>
<dbReference type="OrthoDB" id="5812248at2"/>
<feature type="domain" description="EamA" evidence="7">
    <location>
        <begin position="10"/>
        <end position="142"/>
    </location>
</feature>
<evidence type="ECO:0000256" key="5">
    <source>
        <dbReference type="ARBA" id="ARBA00023136"/>
    </source>
</evidence>
<evidence type="ECO:0000313" key="9">
    <source>
        <dbReference type="Proteomes" id="UP000295277"/>
    </source>
</evidence>
<dbReference type="InterPro" id="IPR050638">
    <property type="entry name" value="AA-Vitamin_Transporters"/>
</dbReference>
<feature type="transmembrane region" description="Helical" evidence="6">
    <location>
        <begin position="12"/>
        <end position="33"/>
    </location>
</feature>
<keyword evidence="5 6" id="KW-0472">Membrane</keyword>
<proteinExistence type="inferred from homology"/>
<evidence type="ECO:0000256" key="6">
    <source>
        <dbReference type="SAM" id="Phobius"/>
    </source>
</evidence>
<evidence type="ECO:0000256" key="1">
    <source>
        <dbReference type="ARBA" id="ARBA00004141"/>
    </source>
</evidence>
<keyword evidence="4 6" id="KW-1133">Transmembrane helix</keyword>
<organism evidence="8 9">
    <name type="scientific">Rhodovulum steppense</name>
    <dbReference type="NCBI Taxonomy" id="540251"/>
    <lineage>
        <taxon>Bacteria</taxon>
        <taxon>Pseudomonadati</taxon>
        <taxon>Pseudomonadota</taxon>
        <taxon>Alphaproteobacteria</taxon>
        <taxon>Rhodobacterales</taxon>
        <taxon>Paracoccaceae</taxon>
        <taxon>Rhodovulum</taxon>
    </lineage>
</organism>
<feature type="transmembrane region" description="Helical" evidence="6">
    <location>
        <begin position="126"/>
        <end position="143"/>
    </location>
</feature>
<feature type="transmembrane region" description="Helical" evidence="6">
    <location>
        <begin position="185"/>
        <end position="208"/>
    </location>
</feature>
<keyword evidence="9" id="KW-1185">Reference proteome</keyword>
<keyword evidence="3 6" id="KW-0812">Transmembrane</keyword>
<dbReference type="RefSeq" id="WP_132695628.1">
    <property type="nucleotide sequence ID" value="NZ_SLVM01000016.1"/>
</dbReference>
<comment type="similarity">
    <text evidence="2">Belongs to the EamA transporter family.</text>
</comment>